<dbReference type="GO" id="GO:0005765">
    <property type="term" value="C:lysosomal membrane"/>
    <property type="evidence" value="ECO:0007669"/>
    <property type="project" value="UniProtKB-SubCell"/>
</dbReference>
<keyword evidence="8" id="KW-1133">Transmembrane helix</keyword>
<dbReference type="AlphaFoldDB" id="A0AAJ6YYI1"/>
<reference evidence="10" key="1">
    <citation type="submission" date="2025-08" db="UniProtKB">
        <authorList>
            <consortium name="RefSeq"/>
        </authorList>
    </citation>
    <scope>IDENTIFICATION</scope>
</reference>
<accession>A0AAJ6YYI1</accession>
<evidence type="ECO:0000256" key="8">
    <source>
        <dbReference type="SAM" id="Phobius"/>
    </source>
</evidence>
<dbReference type="GeneID" id="106113389"/>
<comment type="subcellular location">
    <subcellularLocation>
        <location evidence="2">Endosome membrane</location>
        <topology evidence="2">Peripheral membrane protein</topology>
    </subcellularLocation>
    <subcellularLocation>
        <location evidence="1">Late endosome membrane</location>
    </subcellularLocation>
    <subcellularLocation>
        <location evidence="3">Lysosome membrane</location>
        <topology evidence="3">Peripheral membrane protein</topology>
        <orientation evidence="3">Cytoplasmic side</orientation>
    </subcellularLocation>
</comment>
<keyword evidence="8" id="KW-0812">Transmembrane</keyword>
<name>A0AAJ6YYI1_PAPXU</name>
<keyword evidence="6" id="KW-0862">Zinc</keyword>
<comment type="similarity">
    <text evidence="4">Belongs to the CDIP1/LITAF family.</text>
</comment>
<organism evidence="10">
    <name type="scientific">Papilio xuthus</name>
    <name type="common">Asian swallowtail butterfly</name>
    <dbReference type="NCBI Taxonomy" id="66420"/>
    <lineage>
        <taxon>Eukaryota</taxon>
        <taxon>Metazoa</taxon>
        <taxon>Ecdysozoa</taxon>
        <taxon>Arthropoda</taxon>
        <taxon>Hexapoda</taxon>
        <taxon>Insecta</taxon>
        <taxon>Pterygota</taxon>
        <taxon>Neoptera</taxon>
        <taxon>Endopterygota</taxon>
        <taxon>Lepidoptera</taxon>
        <taxon>Glossata</taxon>
        <taxon>Ditrysia</taxon>
        <taxon>Papilionoidea</taxon>
        <taxon>Papilionidae</taxon>
        <taxon>Papilioninae</taxon>
        <taxon>Papilio</taxon>
    </lineage>
</organism>
<evidence type="ECO:0000256" key="1">
    <source>
        <dbReference type="ARBA" id="ARBA00004414"/>
    </source>
</evidence>
<proteinExistence type="inferred from homology"/>
<evidence type="ECO:0000256" key="3">
    <source>
        <dbReference type="ARBA" id="ARBA00004630"/>
    </source>
</evidence>
<keyword evidence="7 8" id="KW-0472">Membrane</keyword>
<dbReference type="InterPro" id="IPR037519">
    <property type="entry name" value="LITAF_fam"/>
</dbReference>
<evidence type="ECO:0000256" key="4">
    <source>
        <dbReference type="ARBA" id="ARBA00005975"/>
    </source>
</evidence>
<dbReference type="Pfam" id="PF10601">
    <property type="entry name" value="zf-LITAF-like"/>
    <property type="match status" value="1"/>
</dbReference>
<feature type="transmembrane region" description="Helical" evidence="8">
    <location>
        <begin position="39"/>
        <end position="58"/>
    </location>
</feature>
<evidence type="ECO:0000256" key="5">
    <source>
        <dbReference type="ARBA" id="ARBA00022723"/>
    </source>
</evidence>
<dbReference type="GO" id="GO:0031902">
    <property type="term" value="C:late endosome membrane"/>
    <property type="evidence" value="ECO:0007669"/>
    <property type="project" value="UniProtKB-SubCell"/>
</dbReference>
<dbReference type="SMART" id="SM00714">
    <property type="entry name" value="LITAF"/>
    <property type="match status" value="1"/>
</dbReference>
<dbReference type="GO" id="GO:0008270">
    <property type="term" value="F:zinc ion binding"/>
    <property type="evidence" value="ECO:0007669"/>
    <property type="project" value="TreeGrafter"/>
</dbReference>
<evidence type="ECO:0000256" key="7">
    <source>
        <dbReference type="ARBA" id="ARBA00023136"/>
    </source>
</evidence>
<evidence type="ECO:0000256" key="6">
    <source>
        <dbReference type="ARBA" id="ARBA00022833"/>
    </source>
</evidence>
<evidence type="ECO:0000256" key="2">
    <source>
        <dbReference type="ARBA" id="ARBA00004481"/>
    </source>
</evidence>
<evidence type="ECO:0000259" key="9">
    <source>
        <dbReference type="PROSITE" id="PS51837"/>
    </source>
</evidence>
<evidence type="ECO:0000313" key="10">
    <source>
        <dbReference type="RefSeq" id="XP_013161572.1"/>
    </source>
</evidence>
<dbReference type="PROSITE" id="PS51837">
    <property type="entry name" value="LITAF"/>
    <property type="match status" value="1"/>
</dbReference>
<dbReference type="InterPro" id="IPR006629">
    <property type="entry name" value="LITAF"/>
</dbReference>
<dbReference type="RefSeq" id="XP_013161572.1">
    <property type="nucleotide sequence ID" value="XM_013306118.1"/>
</dbReference>
<dbReference type="Proteomes" id="UP000694872">
    <property type="component" value="Unplaced"/>
</dbReference>
<protein>
    <submittedName>
        <fullName evidence="10">Lipopolysaccharide-induced tumor necrosis factor-alpha factor homolog</fullName>
    </submittedName>
</protein>
<dbReference type="PANTHER" id="PTHR23292:SF14">
    <property type="entry name" value="FI16615P1-RELATED"/>
    <property type="match status" value="1"/>
</dbReference>
<sequence>MGVTMESAPVGPVPVQKMCPSCGNSIVSRIEHKSSAKTHLIAVILFVSVCLPCAFVPYCMDSCKNVDHYCPNCNAYLGTYQH</sequence>
<gene>
    <name evidence="10" type="primary">LOC106113389</name>
</gene>
<dbReference type="PANTHER" id="PTHR23292">
    <property type="entry name" value="LIPOPOLYSACCHARIDE-INDUCED TUMOR NECROSIS FACTOR-ALPHA FACTOR"/>
    <property type="match status" value="1"/>
</dbReference>
<keyword evidence="5" id="KW-0479">Metal-binding</keyword>
<dbReference type="KEGG" id="pxu:106113389"/>
<feature type="domain" description="LITAF" evidence="9">
    <location>
        <begin position="1"/>
        <end position="82"/>
    </location>
</feature>